<dbReference type="Pfam" id="PF00034">
    <property type="entry name" value="Cytochrom_C"/>
    <property type="match status" value="1"/>
</dbReference>
<accession>A0A3B0ZGB8</accession>
<dbReference type="EMBL" id="UOFO01000094">
    <property type="protein sequence ID" value="VAW86472.1"/>
    <property type="molecule type" value="Genomic_DNA"/>
</dbReference>
<dbReference type="SUPFAM" id="SSF46626">
    <property type="entry name" value="Cytochrome c"/>
    <property type="match status" value="1"/>
</dbReference>
<dbReference type="GO" id="GO:0005506">
    <property type="term" value="F:iron ion binding"/>
    <property type="evidence" value="ECO:0007669"/>
    <property type="project" value="InterPro"/>
</dbReference>
<sequence>MKARWLSVPAAIALTFGVAGTASADLDLAKKSGCLACHSVEKKVVGPSWKDVAAKGDDRAALIEKVKKGGKGNWTEVTGGVPMPPYSPRVADADIETLVDFILAL</sequence>
<reference evidence="7" key="1">
    <citation type="submission" date="2018-06" db="EMBL/GenBank/DDBJ databases">
        <authorList>
            <person name="Zhirakovskaya E."/>
        </authorList>
    </citation>
    <scope>NUCLEOTIDE SEQUENCE</scope>
</reference>
<evidence type="ECO:0000256" key="5">
    <source>
        <dbReference type="ARBA" id="ARBA00023004"/>
    </source>
</evidence>
<gene>
    <name evidence="7" type="ORF">MNBD_GAMMA16-2282</name>
</gene>
<dbReference type="AlphaFoldDB" id="A0A3B0ZGB8"/>
<evidence type="ECO:0000313" key="7">
    <source>
        <dbReference type="EMBL" id="VAW86472.1"/>
    </source>
</evidence>
<keyword evidence="4" id="KW-0249">Electron transport</keyword>
<evidence type="ECO:0000259" key="6">
    <source>
        <dbReference type="PROSITE" id="PS51007"/>
    </source>
</evidence>
<name>A0A3B0ZGB8_9ZZZZ</name>
<dbReference type="PROSITE" id="PS51007">
    <property type="entry name" value="CYTC"/>
    <property type="match status" value="1"/>
</dbReference>
<keyword evidence="2" id="KW-0349">Heme</keyword>
<feature type="domain" description="Cytochrome c" evidence="6">
    <location>
        <begin position="20"/>
        <end position="105"/>
    </location>
</feature>
<dbReference type="InterPro" id="IPR009056">
    <property type="entry name" value="Cyt_c-like_dom"/>
</dbReference>
<dbReference type="InterPro" id="IPR036909">
    <property type="entry name" value="Cyt_c-like_dom_sf"/>
</dbReference>
<keyword evidence="1" id="KW-0813">Transport</keyword>
<dbReference type="GO" id="GO:0020037">
    <property type="term" value="F:heme binding"/>
    <property type="evidence" value="ECO:0007669"/>
    <property type="project" value="InterPro"/>
</dbReference>
<evidence type="ECO:0000256" key="1">
    <source>
        <dbReference type="ARBA" id="ARBA00022448"/>
    </source>
</evidence>
<proteinExistence type="predicted"/>
<evidence type="ECO:0000256" key="4">
    <source>
        <dbReference type="ARBA" id="ARBA00022982"/>
    </source>
</evidence>
<evidence type="ECO:0000256" key="3">
    <source>
        <dbReference type="ARBA" id="ARBA00022723"/>
    </source>
</evidence>
<keyword evidence="5" id="KW-0408">Iron</keyword>
<dbReference type="PRINTS" id="PR00606">
    <property type="entry name" value="CYTCHROMECID"/>
</dbReference>
<organism evidence="7">
    <name type="scientific">hydrothermal vent metagenome</name>
    <dbReference type="NCBI Taxonomy" id="652676"/>
    <lineage>
        <taxon>unclassified sequences</taxon>
        <taxon>metagenomes</taxon>
        <taxon>ecological metagenomes</taxon>
    </lineage>
</organism>
<dbReference type="GO" id="GO:0009055">
    <property type="term" value="F:electron transfer activity"/>
    <property type="evidence" value="ECO:0007669"/>
    <property type="project" value="InterPro"/>
</dbReference>
<dbReference type="InterPro" id="IPR002324">
    <property type="entry name" value="Cyt_c_ID"/>
</dbReference>
<dbReference type="Gene3D" id="1.10.760.10">
    <property type="entry name" value="Cytochrome c-like domain"/>
    <property type="match status" value="1"/>
</dbReference>
<protein>
    <recommendedName>
        <fullName evidence="6">Cytochrome c domain-containing protein</fullName>
    </recommendedName>
</protein>
<keyword evidence="3" id="KW-0479">Metal-binding</keyword>
<evidence type="ECO:0000256" key="2">
    <source>
        <dbReference type="ARBA" id="ARBA00022617"/>
    </source>
</evidence>